<evidence type="ECO:0000313" key="3">
    <source>
        <dbReference type="EMBL" id="MBM7561399.1"/>
    </source>
</evidence>
<dbReference type="Pfam" id="PF08447">
    <property type="entry name" value="PAS_3"/>
    <property type="match status" value="1"/>
</dbReference>
<dbReference type="SUPFAM" id="SSF55785">
    <property type="entry name" value="PYP-like sensor domain (PAS domain)"/>
    <property type="match status" value="2"/>
</dbReference>
<protein>
    <submittedName>
        <fullName evidence="3">Histidinol-phosphatase (PHP family)</fullName>
        <ecNumber evidence="3">3.1.3.15</ecNumber>
    </submittedName>
</protein>
<dbReference type="PANTHER" id="PTHR44757">
    <property type="entry name" value="DIGUANYLATE CYCLASE DGCP"/>
    <property type="match status" value="1"/>
</dbReference>
<dbReference type="InterPro" id="IPR029787">
    <property type="entry name" value="Nucleotide_cyclase"/>
</dbReference>
<sequence length="454" mass="52395">MADNYLKKELYDRMRNEEDIFNFIQEGALDGIWYWDLENPENEWMSEKFWTTLGYDPKSKLHKSEEWQDLINAEDLKIATEQLKAHLEDPSNLYDQIVRYTHQNGSTIWIRCRGMAIRDENGKPVRMIGAHTEVTEMVEARQKLKLLSEEYEILFNGTQDAIFLVKVEPNEVFRFLQNNLAHQKMTGLKLEDILGKTPQELLGQEMGDKIADNYRCCLKQNKLVDYEETLDLPGGTRIWHTTLNPIFENKKIKYIVGLSREITQQKEIEKTLERHANYDELTALPNRRLFFDRLERIFQESIRDEEVFALLFLDLDGFKLINDTYGHKVGDQVLIETGNRLKAAVRKSDTVARMGGDEFTVILRDVKDIKSTGTIVQKIYDALKVEMEFGEVVCRVNSSIGVAVYPIDGGNSIDLMKNADASMYEIKRTRKGKGGIKFFSFATGDGGKTDINSI</sequence>
<dbReference type="EMBL" id="JAFBDT010000005">
    <property type="protein sequence ID" value="MBM7561399.1"/>
    <property type="molecule type" value="Genomic_DNA"/>
</dbReference>
<evidence type="ECO:0000259" key="2">
    <source>
        <dbReference type="PROSITE" id="PS50887"/>
    </source>
</evidence>
<dbReference type="SMART" id="SM00267">
    <property type="entry name" value="GGDEF"/>
    <property type="match status" value="1"/>
</dbReference>
<dbReference type="InterPro" id="IPR001610">
    <property type="entry name" value="PAC"/>
</dbReference>
<keyword evidence="4" id="KW-1185">Reference proteome</keyword>
<feature type="domain" description="PAC" evidence="1">
    <location>
        <begin position="94"/>
        <end position="146"/>
    </location>
</feature>
<dbReference type="EC" id="3.1.3.15" evidence="3"/>
<dbReference type="InterPro" id="IPR052155">
    <property type="entry name" value="Biofilm_reg_signaling"/>
</dbReference>
<gene>
    <name evidence="3" type="ORF">JOC49_000919</name>
</gene>
<dbReference type="InterPro" id="IPR013655">
    <property type="entry name" value="PAS_fold_3"/>
</dbReference>
<dbReference type="PROSITE" id="PS50113">
    <property type="entry name" value="PAC"/>
    <property type="match status" value="2"/>
</dbReference>
<dbReference type="PROSITE" id="PS50887">
    <property type="entry name" value="GGDEF"/>
    <property type="match status" value="1"/>
</dbReference>
<proteinExistence type="predicted"/>
<reference evidence="3 4" key="1">
    <citation type="submission" date="2021-01" db="EMBL/GenBank/DDBJ databases">
        <title>Genomic Encyclopedia of Type Strains, Phase IV (KMG-IV): sequencing the most valuable type-strain genomes for metagenomic binning, comparative biology and taxonomic classification.</title>
        <authorList>
            <person name="Goeker M."/>
        </authorList>
    </citation>
    <scope>NUCLEOTIDE SEQUENCE [LARGE SCALE GENOMIC DNA]</scope>
    <source>
        <strain evidence="3 4">DSM 24436</strain>
    </source>
</reference>
<dbReference type="InterPro" id="IPR000014">
    <property type="entry name" value="PAS"/>
</dbReference>
<dbReference type="PANTHER" id="PTHR44757:SF2">
    <property type="entry name" value="BIOFILM ARCHITECTURE MAINTENANCE PROTEIN MBAA"/>
    <property type="match status" value="1"/>
</dbReference>
<dbReference type="NCBIfam" id="TIGR00254">
    <property type="entry name" value="GGDEF"/>
    <property type="match status" value="1"/>
</dbReference>
<feature type="domain" description="PAC" evidence="1">
    <location>
        <begin position="224"/>
        <end position="274"/>
    </location>
</feature>
<dbReference type="Gene3D" id="3.30.70.270">
    <property type="match status" value="1"/>
</dbReference>
<dbReference type="CDD" id="cd01949">
    <property type="entry name" value="GGDEF"/>
    <property type="match status" value="1"/>
</dbReference>
<feature type="domain" description="GGDEF" evidence="2">
    <location>
        <begin position="306"/>
        <end position="441"/>
    </location>
</feature>
<accession>A0ABS2MPR4</accession>
<evidence type="ECO:0000313" key="4">
    <source>
        <dbReference type="Proteomes" id="UP000767854"/>
    </source>
</evidence>
<organism evidence="3 4">
    <name type="scientific">Fusibacter tunisiensis</name>
    <dbReference type="NCBI Taxonomy" id="1008308"/>
    <lineage>
        <taxon>Bacteria</taxon>
        <taxon>Bacillati</taxon>
        <taxon>Bacillota</taxon>
        <taxon>Clostridia</taxon>
        <taxon>Eubacteriales</taxon>
        <taxon>Eubacteriales Family XII. Incertae Sedis</taxon>
        <taxon>Fusibacter</taxon>
    </lineage>
</organism>
<dbReference type="RefSeq" id="WP_204662878.1">
    <property type="nucleotide sequence ID" value="NZ_JAFBDT010000005.1"/>
</dbReference>
<name>A0ABS2MPR4_9FIRM</name>
<dbReference type="InterPro" id="IPR013656">
    <property type="entry name" value="PAS_4"/>
</dbReference>
<dbReference type="Gene3D" id="3.30.450.20">
    <property type="entry name" value="PAS domain"/>
    <property type="match status" value="2"/>
</dbReference>
<dbReference type="SUPFAM" id="SSF55073">
    <property type="entry name" value="Nucleotide cyclase"/>
    <property type="match status" value="1"/>
</dbReference>
<dbReference type="InterPro" id="IPR043128">
    <property type="entry name" value="Rev_trsase/Diguanyl_cyclase"/>
</dbReference>
<dbReference type="InterPro" id="IPR000700">
    <property type="entry name" value="PAS-assoc_C"/>
</dbReference>
<dbReference type="NCBIfam" id="TIGR00229">
    <property type="entry name" value="sensory_box"/>
    <property type="match status" value="2"/>
</dbReference>
<dbReference type="InterPro" id="IPR035965">
    <property type="entry name" value="PAS-like_dom_sf"/>
</dbReference>
<evidence type="ECO:0000259" key="1">
    <source>
        <dbReference type="PROSITE" id="PS50113"/>
    </source>
</evidence>
<dbReference type="Pfam" id="PF08448">
    <property type="entry name" value="PAS_4"/>
    <property type="match status" value="1"/>
</dbReference>
<keyword evidence="3" id="KW-0378">Hydrolase</keyword>
<dbReference type="Pfam" id="PF00990">
    <property type="entry name" value="GGDEF"/>
    <property type="match status" value="1"/>
</dbReference>
<comment type="caution">
    <text evidence="3">The sequence shown here is derived from an EMBL/GenBank/DDBJ whole genome shotgun (WGS) entry which is preliminary data.</text>
</comment>
<dbReference type="InterPro" id="IPR000160">
    <property type="entry name" value="GGDEF_dom"/>
</dbReference>
<dbReference type="Proteomes" id="UP000767854">
    <property type="component" value="Unassembled WGS sequence"/>
</dbReference>
<dbReference type="CDD" id="cd00130">
    <property type="entry name" value="PAS"/>
    <property type="match status" value="2"/>
</dbReference>
<dbReference type="SMART" id="SM00091">
    <property type="entry name" value="PAS"/>
    <property type="match status" value="2"/>
</dbReference>
<dbReference type="GO" id="GO:0004401">
    <property type="term" value="F:histidinol-phosphatase activity"/>
    <property type="evidence" value="ECO:0007669"/>
    <property type="project" value="UniProtKB-EC"/>
</dbReference>
<dbReference type="SMART" id="SM00086">
    <property type="entry name" value="PAC"/>
    <property type="match status" value="2"/>
</dbReference>